<evidence type="ECO:0000256" key="3">
    <source>
        <dbReference type="ARBA" id="ARBA00022729"/>
    </source>
</evidence>
<dbReference type="Gene3D" id="3.40.50.2300">
    <property type="match status" value="2"/>
</dbReference>
<dbReference type="PANTHER" id="PTHR46847:SF1">
    <property type="entry name" value="D-ALLOSE-BINDING PERIPLASMIC PROTEIN-RELATED"/>
    <property type="match status" value="1"/>
</dbReference>
<evidence type="ECO:0000313" key="6">
    <source>
        <dbReference type="EMBL" id="MBB5071585.1"/>
    </source>
</evidence>
<comment type="caution">
    <text evidence="6">The sequence shown here is derived from an EMBL/GenBank/DDBJ whole genome shotgun (WGS) entry which is preliminary data.</text>
</comment>
<dbReference type="AlphaFoldDB" id="A0A840NNL5"/>
<dbReference type="Pfam" id="PF13407">
    <property type="entry name" value="Peripla_BP_4"/>
    <property type="match status" value="1"/>
</dbReference>
<accession>A0A840NNL5</accession>
<organism evidence="6 7">
    <name type="scientific">Saccharopolyspora gloriosae</name>
    <dbReference type="NCBI Taxonomy" id="455344"/>
    <lineage>
        <taxon>Bacteria</taxon>
        <taxon>Bacillati</taxon>
        <taxon>Actinomycetota</taxon>
        <taxon>Actinomycetes</taxon>
        <taxon>Pseudonocardiales</taxon>
        <taxon>Pseudonocardiaceae</taxon>
        <taxon>Saccharopolyspora</taxon>
    </lineage>
</organism>
<dbReference type="Proteomes" id="UP000580474">
    <property type="component" value="Unassembled WGS sequence"/>
</dbReference>
<dbReference type="EMBL" id="JACHIV010000001">
    <property type="protein sequence ID" value="MBB5071585.1"/>
    <property type="molecule type" value="Genomic_DNA"/>
</dbReference>
<name>A0A840NNL5_9PSEU</name>
<evidence type="ECO:0000259" key="5">
    <source>
        <dbReference type="Pfam" id="PF13407"/>
    </source>
</evidence>
<dbReference type="SUPFAM" id="SSF53822">
    <property type="entry name" value="Periplasmic binding protein-like I"/>
    <property type="match status" value="1"/>
</dbReference>
<evidence type="ECO:0000256" key="2">
    <source>
        <dbReference type="ARBA" id="ARBA00007639"/>
    </source>
</evidence>
<feature type="signal peptide" evidence="4">
    <location>
        <begin position="1"/>
        <end position="18"/>
    </location>
</feature>
<keyword evidence="3 4" id="KW-0732">Signal</keyword>
<feature type="domain" description="Periplasmic binding protein" evidence="5">
    <location>
        <begin position="47"/>
        <end position="296"/>
    </location>
</feature>
<dbReference type="InterPro" id="IPR028082">
    <property type="entry name" value="Peripla_BP_I"/>
</dbReference>
<dbReference type="CDD" id="cd20007">
    <property type="entry name" value="PBP1_ABC_sugar_binding-like"/>
    <property type="match status" value="1"/>
</dbReference>
<evidence type="ECO:0000256" key="4">
    <source>
        <dbReference type="SAM" id="SignalP"/>
    </source>
</evidence>
<evidence type="ECO:0000313" key="7">
    <source>
        <dbReference type="Proteomes" id="UP000580474"/>
    </source>
</evidence>
<gene>
    <name evidence="6" type="ORF">BJ969_004673</name>
</gene>
<feature type="chain" id="PRO_5038820000" evidence="4">
    <location>
        <begin position="19"/>
        <end position="326"/>
    </location>
</feature>
<dbReference type="GO" id="GO:0030246">
    <property type="term" value="F:carbohydrate binding"/>
    <property type="evidence" value="ECO:0007669"/>
    <property type="project" value="UniProtKB-ARBA"/>
</dbReference>
<sequence length="326" mass="33802">MKIRNQIMVVLAAGTLLAGCGSGQIGDTGGATTDPNNKNLALLTGMRGEPFYVSIECAAKEAAAAAGYELNVQAPEKFEQAEQAQLLSGVVSSQPGAVIIAPTDDKALATPLQQAKDNGVQVVEVDTALEDKSVAVTSLSSDNHAGGVLAAQTLADLVGQRTGTVLALNTKAGTSTTDERARGFEEEIAKHPNLRLLPTQYTENEPATAAQIVSATLAANPDLVGVFGTNLNTGEGAGTALANAGKSGQVQLVGFDASPKQVDDLRNGRVQALIAQNPAEIGREGVARAIAAIKGEPVERETRTDMIALTRDSMQSQAQYFYRATC</sequence>
<comment type="subcellular location">
    <subcellularLocation>
        <location evidence="1">Cell envelope</location>
    </subcellularLocation>
</comment>
<dbReference type="GO" id="GO:0030313">
    <property type="term" value="C:cell envelope"/>
    <property type="evidence" value="ECO:0007669"/>
    <property type="project" value="UniProtKB-SubCell"/>
</dbReference>
<reference evidence="6 7" key="1">
    <citation type="submission" date="2020-08" db="EMBL/GenBank/DDBJ databases">
        <title>Sequencing the genomes of 1000 actinobacteria strains.</title>
        <authorList>
            <person name="Klenk H.-P."/>
        </authorList>
    </citation>
    <scope>NUCLEOTIDE SEQUENCE [LARGE SCALE GENOMIC DNA]</scope>
    <source>
        <strain evidence="6 7">DSM 45582</strain>
    </source>
</reference>
<dbReference type="PANTHER" id="PTHR46847">
    <property type="entry name" value="D-ALLOSE-BINDING PERIPLASMIC PROTEIN-RELATED"/>
    <property type="match status" value="1"/>
</dbReference>
<dbReference type="InterPro" id="IPR025997">
    <property type="entry name" value="SBP_2_dom"/>
</dbReference>
<dbReference type="PROSITE" id="PS51257">
    <property type="entry name" value="PROKAR_LIPOPROTEIN"/>
    <property type="match status" value="1"/>
</dbReference>
<keyword evidence="7" id="KW-1185">Reference proteome</keyword>
<proteinExistence type="inferred from homology"/>
<comment type="similarity">
    <text evidence="2">Belongs to the bacterial solute-binding protein 2 family.</text>
</comment>
<protein>
    <submittedName>
        <fullName evidence="6">Ribose transport system substrate-binding protein</fullName>
    </submittedName>
</protein>
<evidence type="ECO:0000256" key="1">
    <source>
        <dbReference type="ARBA" id="ARBA00004196"/>
    </source>
</evidence>